<feature type="transmembrane region" description="Helical" evidence="5">
    <location>
        <begin position="42"/>
        <end position="67"/>
    </location>
</feature>
<sequence length="207" mass="23298">MSTSPDIDVFGEAPEGERPRIDLAAEHKPRIWARFLAKWIDFYLCLIPSFAIMMGLIFIYGFVATLLAWPMDEAFFDGYIFVGVFLVLHALTFTVLEAFCVSQLGNTPGKALMGIRIRNIIGSRLSFRSSLKRSALAMLAGMGLGIPLISLITHIICARTLSEDGHVFWDRVDSLQYLTQPVGAWRWIFALVIYIVCRALELAMNYL</sequence>
<protein>
    <recommendedName>
        <fullName evidence="6">RDD domain-containing protein</fullName>
    </recommendedName>
</protein>
<evidence type="ECO:0000256" key="1">
    <source>
        <dbReference type="ARBA" id="ARBA00004141"/>
    </source>
</evidence>
<reference evidence="7" key="1">
    <citation type="submission" date="2015-10" db="EMBL/GenBank/DDBJ databases">
        <authorList>
            <person name="Gilbert D.G."/>
        </authorList>
    </citation>
    <scope>NUCLEOTIDE SEQUENCE</scope>
</reference>
<dbReference type="AlphaFoldDB" id="A0A160U1J8"/>
<evidence type="ECO:0000256" key="4">
    <source>
        <dbReference type="ARBA" id="ARBA00023136"/>
    </source>
</evidence>
<dbReference type="Pfam" id="PF06271">
    <property type="entry name" value="RDD"/>
    <property type="match status" value="1"/>
</dbReference>
<keyword evidence="3 5" id="KW-1133">Transmembrane helix</keyword>
<dbReference type="GO" id="GO:0016020">
    <property type="term" value="C:membrane"/>
    <property type="evidence" value="ECO:0007669"/>
    <property type="project" value="UniProtKB-SubCell"/>
</dbReference>
<gene>
    <name evidence="7" type="ORF">MGWOODY_Hyp2449</name>
</gene>
<accession>A0A160U1J8</accession>
<feature type="transmembrane region" description="Helical" evidence="5">
    <location>
        <begin position="134"/>
        <end position="156"/>
    </location>
</feature>
<comment type="subcellular location">
    <subcellularLocation>
        <location evidence="1">Membrane</location>
        <topology evidence="1">Multi-pass membrane protein</topology>
    </subcellularLocation>
</comment>
<organism evidence="7">
    <name type="scientific">hydrothermal vent metagenome</name>
    <dbReference type="NCBI Taxonomy" id="652676"/>
    <lineage>
        <taxon>unclassified sequences</taxon>
        <taxon>metagenomes</taxon>
        <taxon>ecological metagenomes</taxon>
    </lineage>
</organism>
<evidence type="ECO:0000259" key="6">
    <source>
        <dbReference type="Pfam" id="PF06271"/>
    </source>
</evidence>
<evidence type="ECO:0000256" key="3">
    <source>
        <dbReference type="ARBA" id="ARBA00022989"/>
    </source>
</evidence>
<keyword evidence="4 5" id="KW-0472">Membrane</keyword>
<evidence type="ECO:0000313" key="7">
    <source>
        <dbReference type="EMBL" id="CUS56554.1"/>
    </source>
</evidence>
<feature type="domain" description="RDD" evidence="6">
    <location>
        <begin position="29"/>
        <end position="171"/>
    </location>
</feature>
<dbReference type="EMBL" id="CZQD01000028">
    <property type="protein sequence ID" value="CUS56554.1"/>
    <property type="molecule type" value="Genomic_DNA"/>
</dbReference>
<feature type="transmembrane region" description="Helical" evidence="5">
    <location>
        <begin position="79"/>
        <end position="100"/>
    </location>
</feature>
<proteinExistence type="predicted"/>
<name>A0A160U1J8_9ZZZZ</name>
<keyword evidence="2 5" id="KW-0812">Transmembrane</keyword>
<dbReference type="InterPro" id="IPR010432">
    <property type="entry name" value="RDD"/>
</dbReference>
<evidence type="ECO:0000256" key="2">
    <source>
        <dbReference type="ARBA" id="ARBA00022692"/>
    </source>
</evidence>
<evidence type="ECO:0000256" key="5">
    <source>
        <dbReference type="SAM" id="Phobius"/>
    </source>
</evidence>
<feature type="transmembrane region" description="Helical" evidence="5">
    <location>
        <begin position="184"/>
        <end position="204"/>
    </location>
</feature>